<comment type="caution">
    <text evidence="1">The sequence shown here is derived from an EMBL/GenBank/DDBJ whole genome shotgun (WGS) entry which is preliminary data.</text>
</comment>
<organism evidence="1 2">
    <name type="scientific">Henriciella pelagia</name>
    <dbReference type="NCBI Taxonomy" id="1977912"/>
    <lineage>
        <taxon>Bacteria</taxon>
        <taxon>Pseudomonadati</taxon>
        <taxon>Pseudomonadota</taxon>
        <taxon>Alphaproteobacteria</taxon>
        <taxon>Hyphomonadales</taxon>
        <taxon>Hyphomonadaceae</taxon>
        <taxon>Henriciella</taxon>
    </lineage>
</organism>
<name>A0ABQ1JZ06_9PROT</name>
<evidence type="ECO:0000313" key="1">
    <source>
        <dbReference type="EMBL" id="GGB78027.1"/>
    </source>
</evidence>
<dbReference type="RefSeq" id="WP_084393205.1">
    <property type="nucleotide sequence ID" value="NZ_BMKF01000002.1"/>
</dbReference>
<dbReference type="Proteomes" id="UP000628854">
    <property type="component" value="Unassembled WGS sequence"/>
</dbReference>
<evidence type="ECO:0000313" key="2">
    <source>
        <dbReference type="Proteomes" id="UP000628854"/>
    </source>
</evidence>
<keyword evidence="2" id="KW-1185">Reference proteome</keyword>
<protein>
    <submittedName>
        <fullName evidence="1">Uncharacterized protein</fullName>
    </submittedName>
</protein>
<proteinExistence type="predicted"/>
<accession>A0ABQ1JZ06</accession>
<gene>
    <name evidence="1" type="ORF">GCM10011503_28510</name>
</gene>
<dbReference type="EMBL" id="BMKF01000002">
    <property type="protein sequence ID" value="GGB78027.1"/>
    <property type="molecule type" value="Genomic_DNA"/>
</dbReference>
<sequence length="164" mass="17998">MRARRAFEVIGDGSIADSPADTLTRPDALVGLADAEPEAAGRWELHLAYRMKSMNTVIDFKAVVDFVRIGAFFSGRSSMAYLNGTTEIMRVPTDIEGELTGTQALLDVHMQEGALKRAPFHCSGEARPDGRQYEGLWTMPCIDPVKCGCEGDRGAFWLTRVDEA</sequence>
<reference evidence="2" key="1">
    <citation type="journal article" date="2019" name="Int. J. Syst. Evol. Microbiol.">
        <title>The Global Catalogue of Microorganisms (GCM) 10K type strain sequencing project: providing services to taxonomists for standard genome sequencing and annotation.</title>
        <authorList>
            <consortium name="The Broad Institute Genomics Platform"/>
            <consortium name="The Broad Institute Genome Sequencing Center for Infectious Disease"/>
            <person name="Wu L."/>
            <person name="Ma J."/>
        </authorList>
    </citation>
    <scope>NUCLEOTIDE SEQUENCE [LARGE SCALE GENOMIC DNA]</scope>
    <source>
        <strain evidence="2">CGMCC 1.15928</strain>
    </source>
</reference>